<organism evidence="1 2">
    <name type="scientific">Oedothorax gibbosus</name>
    <dbReference type="NCBI Taxonomy" id="931172"/>
    <lineage>
        <taxon>Eukaryota</taxon>
        <taxon>Metazoa</taxon>
        <taxon>Ecdysozoa</taxon>
        <taxon>Arthropoda</taxon>
        <taxon>Chelicerata</taxon>
        <taxon>Arachnida</taxon>
        <taxon>Araneae</taxon>
        <taxon>Araneomorphae</taxon>
        <taxon>Entelegynae</taxon>
        <taxon>Araneoidea</taxon>
        <taxon>Linyphiidae</taxon>
        <taxon>Erigoninae</taxon>
        <taxon>Oedothorax</taxon>
    </lineage>
</organism>
<dbReference type="Proteomes" id="UP000827092">
    <property type="component" value="Unassembled WGS sequence"/>
</dbReference>
<protein>
    <submittedName>
        <fullName evidence="1">Uncharacterized protein</fullName>
    </submittedName>
</protein>
<sequence>MRAFGKGHNGGLATMGTLSSVDSMLVYSQTASADVLTKGTPLQRFGVRKKSSYLLSQITGESEPQVHVEINYTGKYLSLSCHQMRNITTETCLIVVTITHP</sequence>
<dbReference type="AlphaFoldDB" id="A0AAV6VXP0"/>
<accession>A0AAV6VXP0</accession>
<gene>
    <name evidence="1" type="ORF">JTE90_024361</name>
</gene>
<reference evidence="1 2" key="1">
    <citation type="journal article" date="2022" name="Nat. Ecol. Evol.">
        <title>A masculinizing supergene underlies an exaggerated male reproductive morph in a spider.</title>
        <authorList>
            <person name="Hendrickx F."/>
            <person name="De Corte Z."/>
            <person name="Sonet G."/>
            <person name="Van Belleghem S.M."/>
            <person name="Kostlbacher S."/>
            <person name="Vangestel C."/>
        </authorList>
    </citation>
    <scope>NUCLEOTIDE SEQUENCE [LARGE SCALE GENOMIC DNA]</scope>
    <source>
        <strain evidence="1">W744_W776</strain>
    </source>
</reference>
<name>A0AAV6VXP0_9ARAC</name>
<dbReference type="EMBL" id="JAFNEN010000005">
    <property type="protein sequence ID" value="KAG8201494.1"/>
    <property type="molecule type" value="Genomic_DNA"/>
</dbReference>
<comment type="caution">
    <text evidence="1">The sequence shown here is derived from an EMBL/GenBank/DDBJ whole genome shotgun (WGS) entry which is preliminary data.</text>
</comment>
<keyword evidence="2" id="KW-1185">Reference proteome</keyword>
<proteinExistence type="predicted"/>
<evidence type="ECO:0000313" key="2">
    <source>
        <dbReference type="Proteomes" id="UP000827092"/>
    </source>
</evidence>
<evidence type="ECO:0000313" key="1">
    <source>
        <dbReference type="EMBL" id="KAG8201494.1"/>
    </source>
</evidence>